<reference evidence="1 3" key="1">
    <citation type="journal article" date="2011" name="Nature">
        <title>The Medicago genome provides insight into the evolution of rhizobial symbioses.</title>
        <authorList>
            <person name="Young N.D."/>
            <person name="Debelle F."/>
            <person name="Oldroyd G.E."/>
            <person name="Geurts R."/>
            <person name="Cannon S.B."/>
            <person name="Udvardi M.K."/>
            <person name="Benedito V.A."/>
            <person name="Mayer K.F."/>
            <person name="Gouzy J."/>
            <person name="Schoof H."/>
            <person name="Van de Peer Y."/>
            <person name="Proost S."/>
            <person name="Cook D.R."/>
            <person name="Meyers B.C."/>
            <person name="Spannagl M."/>
            <person name="Cheung F."/>
            <person name="De Mita S."/>
            <person name="Krishnakumar V."/>
            <person name="Gundlach H."/>
            <person name="Zhou S."/>
            <person name="Mudge J."/>
            <person name="Bharti A.K."/>
            <person name="Murray J.D."/>
            <person name="Naoumkina M.A."/>
            <person name="Rosen B."/>
            <person name="Silverstein K.A."/>
            <person name="Tang H."/>
            <person name="Rombauts S."/>
            <person name="Zhao P.X."/>
            <person name="Zhou P."/>
            <person name="Barbe V."/>
            <person name="Bardou P."/>
            <person name="Bechner M."/>
            <person name="Bellec A."/>
            <person name="Berger A."/>
            <person name="Berges H."/>
            <person name="Bidwell S."/>
            <person name="Bisseling T."/>
            <person name="Choisne N."/>
            <person name="Couloux A."/>
            <person name="Denny R."/>
            <person name="Deshpande S."/>
            <person name="Dai X."/>
            <person name="Doyle J.J."/>
            <person name="Dudez A.M."/>
            <person name="Farmer A.D."/>
            <person name="Fouteau S."/>
            <person name="Franken C."/>
            <person name="Gibelin C."/>
            <person name="Gish J."/>
            <person name="Goldstein S."/>
            <person name="Gonzalez A.J."/>
            <person name="Green P.J."/>
            <person name="Hallab A."/>
            <person name="Hartog M."/>
            <person name="Hua A."/>
            <person name="Humphray S.J."/>
            <person name="Jeong D.H."/>
            <person name="Jing Y."/>
            <person name="Jocker A."/>
            <person name="Kenton S.M."/>
            <person name="Kim D.J."/>
            <person name="Klee K."/>
            <person name="Lai H."/>
            <person name="Lang C."/>
            <person name="Lin S."/>
            <person name="Macmil S.L."/>
            <person name="Magdelenat G."/>
            <person name="Matthews L."/>
            <person name="McCorrison J."/>
            <person name="Monaghan E.L."/>
            <person name="Mun J.H."/>
            <person name="Najar F.Z."/>
            <person name="Nicholson C."/>
            <person name="Noirot C."/>
            <person name="O'Bleness M."/>
            <person name="Paule C.R."/>
            <person name="Poulain J."/>
            <person name="Prion F."/>
            <person name="Qin B."/>
            <person name="Qu C."/>
            <person name="Retzel E.F."/>
            <person name="Riddle C."/>
            <person name="Sallet E."/>
            <person name="Samain S."/>
            <person name="Samson N."/>
            <person name="Sanders I."/>
            <person name="Saurat O."/>
            <person name="Scarpelli C."/>
            <person name="Schiex T."/>
            <person name="Segurens B."/>
            <person name="Severin A.J."/>
            <person name="Sherrier D.J."/>
            <person name="Shi R."/>
            <person name="Sims S."/>
            <person name="Singer S.R."/>
            <person name="Sinharoy S."/>
            <person name="Sterck L."/>
            <person name="Viollet A."/>
            <person name="Wang B.B."/>
            <person name="Wang K."/>
            <person name="Wang M."/>
            <person name="Wang X."/>
            <person name="Warfsmann J."/>
            <person name="Weissenbach J."/>
            <person name="White D.D."/>
            <person name="White J.D."/>
            <person name="Wiley G.B."/>
            <person name="Wincker P."/>
            <person name="Xing Y."/>
            <person name="Yang L."/>
            <person name="Yao Z."/>
            <person name="Ying F."/>
            <person name="Zhai J."/>
            <person name="Zhou L."/>
            <person name="Zuber A."/>
            <person name="Denarie J."/>
            <person name="Dixon R.A."/>
            <person name="May G.D."/>
            <person name="Schwartz D.C."/>
            <person name="Rogers J."/>
            <person name="Quetier F."/>
            <person name="Town C.D."/>
            <person name="Roe B.A."/>
        </authorList>
    </citation>
    <scope>NUCLEOTIDE SEQUENCE [LARGE SCALE GENOMIC DNA]</scope>
    <source>
        <strain evidence="1">A17</strain>
        <strain evidence="2 3">cv. Jemalong A17</strain>
    </source>
</reference>
<dbReference type="EnsemblPlants" id="AET03938">
    <property type="protein sequence ID" value="AET03938"/>
    <property type="gene ID" value="MTR_8g077760"/>
</dbReference>
<gene>
    <name evidence="1" type="ordered locus">MTR_8g077760</name>
</gene>
<dbReference type="PaxDb" id="3880-AET03938"/>
<reference evidence="1 3" key="2">
    <citation type="journal article" date="2014" name="BMC Genomics">
        <title>An improved genome release (version Mt4.0) for the model legume Medicago truncatula.</title>
        <authorList>
            <person name="Tang H."/>
            <person name="Krishnakumar V."/>
            <person name="Bidwell S."/>
            <person name="Rosen B."/>
            <person name="Chan A."/>
            <person name="Zhou S."/>
            <person name="Gentzbittel L."/>
            <person name="Childs K.L."/>
            <person name="Yandell M."/>
            <person name="Gundlach H."/>
            <person name="Mayer K.F."/>
            <person name="Schwartz D.C."/>
            <person name="Town C.D."/>
        </authorList>
    </citation>
    <scope>GENOME REANNOTATION</scope>
    <source>
        <strain evidence="2 3">cv. Jemalong A17</strain>
    </source>
</reference>
<sequence>MYPLLESLNFPTDFPAEIYSQVFLRILLPIIFASRYFLRKTGVGKSAVIPEDFAAVIISQSKFPADPIIVGTSAGNNYFLCCGASYFSSLTLLMKIWMADLVTTIHENWFSARYESSIGPTSRAMAAAD</sequence>
<dbReference type="EMBL" id="CM001224">
    <property type="protein sequence ID" value="AET03938.1"/>
    <property type="molecule type" value="Genomic_DNA"/>
</dbReference>
<dbReference type="AlphaFoldDB" id="G7LET5"/>
<evidence type="ECO:0000313" key="1">
    <source>
        <dbReference type="EMBL" id="AET03938.1"/>
    </source>
</evidence>
<proteinExistence type="predicted"/>
<keyword evidence="3" id="KW-1185">Reference proteome</keyword>
<reference evidence="2" key="3">
    <citation type="submission" date="2015-04" db="UniProtKB">
        <authorList>
            <consortium name="EnsemblPlants"/>
        </authorList>
    </citation>
    <scope>IDENTIFICATION</scope>
    <source>
        <strain evidence="2">cv. Jemalong A17</strain>
    </source>
</reference>
<accession>G7LET5</accession>
<dbReference type="Proteomes" id="UP000002051">
    <property type="component" value="Chromosome 8"/>
</dbReference>
<evidence type="ECO:0000313" key="3">
    <source>
        <dbReference type="Proteomes" id="UP000002051"/>
    </source>
</evidence>
<organism evidence="1 3">
    <name type="scientific">Medicago truncatula</name>
    <name type="common">Barrel medic</name>
    <name type="synonym">Medicago tribuloides</name>
    <dbReference type="NCBI Taxonomy" id="3880"/>
    <lineage>
        <taxon>Eukaryota</taxon>
        <taxon>Viridiplantae</taxon>
        <taxon>Streptophyta</taxon>
        <taxon>Embryophyta</taxon>
        <taxon>Tracheophyta</taxon>
        <taxon>Spermatophyta</taxon>
        <taxon>Magnoliopsida</taxon>
        <taxon>eudicotyledons</taxon>
        <taxon>Gunneridae</taxon>
        <taxon>Pentapetalae</taxon>
        <taxon>rosids</taxon>
        <taxon>fabids</taxon>
        <taxon>Fabales</taxon>
        <taxon>Fabaceae</taxon>
        <taxon>Papilionoideae</taxon>
        <taxon>50 kb inversion clade</taxon>
        <taxon>NPAAA clade</taxon>
        <taxon>Hologalegina</taxon>
        <taxon>IRL clade</taxon>
        <taxon>Trifolieae</taxon>
        <taxon>Medicago</taxon>
    </lineage>
</organism>
<protein>
    <submittedName>
        <fullName evidence="1 2">Uncharacterized protein</fullName>
    </submittedName>
</protein>
<evidence type="ECO:0000313" key="2">
    <source>
        <dbReference type="EnsemblPlants" id="AET03938"/>
    </source>
</evidence>
<name>G7LET5_MEDTR</name>
<dbReference type="HOGENOM" id="CLU_1952031_0_0_1"/>